<sequence>MKITKKETVSAVIMIDKIHNVLSDNAMKDAEFVKLVPVVAKICIKLHPLYHNDVHFMALFNYVIQLLATFKSVPIVPISKSMDNKRRKLLSLLEQFELLQFKDVRFHIYLYNCTIGDLPINGKYVHSITSLPSNTKIPVSILQFQESKSDFSVLIHSGQLSKNDTAYANFCFLLEEIMDSMNVIISDLKNLDYYMRDRLYLEAKLESLKKRSDIRLLLAGSSYTMCGLFEEQMPLPARNVAIDAQDLYYTLKTIRTALTYNPNITHCIISFAYYFWGYDLSLSTSIYQYKRVTEVNYPVFKDKHNFSGDPIGETQTFLTSITPLKKSLFSFETWAGQYIDIIKNNLADSHYFPYPREDSEVLKHDDVTNREKALERAESHNKFFKYTSTVKENQKLFADFLKEMNNYGIKILLYVPPVTEFYRNSINPCLISDFYACMEPLKANYHFKLIDLFNSDAFENTDFADYDHLNDLGARKLAEILVHELEF</sequence>
<proteinExistence type="predicted"/>
<dbReference type="EMBL" id="JAAIWK010000004">
    <property type="protein sequence ID" value="NEY19168.1"/>
    <property type="molecule type" value="Genomic_DNA"/>
</dbReference>
<reference evidence="1 2" key="2">
    <citation type="submission" date="2020-03" db="EMBL/GenBank/DDBJ databases">
        <title>Bacillus aquiflavi sp. nov., isolated from yellow water of strong flavor Chinese baijiu in Yibin region of China.</title>
        <authorList>
            <person name="Xie J."/>
        </authorList>
    </citation>
    <scope>NUCLEOTIDE SEQUENCE [LARGE SCALE GENOMIC DNA]</scope>
    <source>
        <strain evidence="1 2">Gsoil 114</strain>
    </source>
</reference>
<dbReference type="Proteomes" id="UP000476934">
    <property type="component" value="Unassembled WGS sequence"/>
</dbReference>
<keyword evidence="2" id="KW-1185">Reference proteome</keyword>
<protein>
    <submittedName>
        <fullName evidence="1">Uncharacterized protein</fullName>
    </submittedName>
</protein>
<evidence type="ECO:0000313" key="1">
    <source>
        <dbReference type="EMBL" id="NEY19168.1"/>
    </source>
</evidence>
<name>A0A6M0P7B4_9BACI</name>
<evidence type="ECO:0000313" key="2">
    <source>
        <dbReference type="Proteomes" id="UP000476934"/>
    </source>
</evidence>
<reference evidence="1 2" key="1">
    <citation type="submission" date="2020-02" db="EMBL/GenBank/DDBJ databases">
        <authorList>
            <person name="Feng H."/>
        </authorList>
    </citation>
    <scope>NUCLEOTIDE SEQUENCE [LARGE SCALE GENOMIC DNA]</scope>
    <source>
        <strain evidence="1 2">Gsoil 114</strain>
    </source>
</reference>
<organism evidence="1 2">
    <name type="scientific">Heyndrickxia ginsengihumi</name>
    <dbReference type="NCBI Taxonomy" id="363870"/>
    <lineage>
        <taxon>Bacteria</taxon>
        <taxon>Bacillati</taxon>
        <taxon>Bacillota</taxon>
        <taxon>Bacilli</taxon>
        <taxon>Bacillales</taxon>
        <taxon>Bacillaceae</taxon>
        <taxon>Heyndrickxia</taxon>
    </lineage>
</organism>
<dbReference type="SUPFAM" id="SSF52266">
    <property type="entry name" value="SGNH hydrolase"/>
    <property type="match status" value="1"/>
</dbReference>
<gene>
    <name evidence="1" type="ORF">G4D61_04190</name>
</gene>
<dbReference type="AlphaFoldDB" id="A0A6M0P7B4"/>
<accession>A0A6M0P7B4</accession>
<comment type="caution">
    <text evidence="1">The sequence shown here is derived from an EMBL/GenBank/DDBJ whole genome shotgun (WGS) entry which is preliminary data.</text>
</comment>
<dbReference type="RefSeq" id="WP_163173307.1">
    <property type="nucleotide sequence ID" value="NZ_JAAIWK010000004.1"/>
</dbReference>